<name>W4K328_HETIT</name>
<accession>W4K328</accession>
<reference evidence="2 3" key="1">
    <citation type="journal article" date="2012" name="New Phytol.">
        <title>Insight into trade-off between wood decay and parasitism from the genome of a fungal forest pathogen.</title>
        <authorList>
            <person name="Olson A."/>
            <person name="Aerts A."/>
            <person name="Asiegbu F."/>
            <person name="Belbahri L."/>
            <person name="Bouzid O."/>
            <person name="Broberg A."/>
            <person name="Canback B."/>
            <person name="Coutinho P.M."/>
            <person name="Cullen D."/>
            <person name="Dalman K."/>
            <person name="Deflorio G."/>
            <person name="van Diepen L.T."/>
            <person name="Dunand C."/>
            <person name="Duplessis S."/>
            <person name="Durling M."/>
            <person name="Gonthier P."/>
            <person name="Grimwood J."/>
            <person name="Fossdal C.G."/>
            <person name="Hansson D."/>
            <person name="Henrissat B."/>
            <person name="Hietala A."/>
            <person name="Himmelstrand K."/>
            <person name="Hoffmeister D."/>
            <person name="Hogberg N."/>
            <person name="James T.Y."/>
            <person name="Karlsson M."/>
            <person name="Kohler A."/>
            <person name="Kues U."/>
            <person name="Lee Y.H."/>
            <person name="Lin Y.C."/>
            <person name="Lind M."/>
            <person name="Lindquist E."/>
            <person name="Lombard V."/>
            <person name="Lucas S."/>
            <person name="Lunden K."/>
            <person name="Morin E."/>
            <person name="Murat C."/>
            <person name="Park J."/>
            <person name="Raffaello T."/>
            <person name="Rouze P."/>
            <person name="Salamov A."/>
            <person name="Schmutz J."/>
            <person name="Solheim H."/>
            <person name="Stahlberg J."/>
            <person name="Velez H."/>
            <person name="de Vries R.P."/>
            <person name="Wiebenga A."/>
            <person name="Woodward S."/>
            <person name="Yakovlev I."/>
            <person name="Garbelotto M."/>
            <person name="Martin F."/>
            <person name="Grigoriev I.V."/>
            <person name="Stenlid J."/>
        </authorList>
    </citation>
    <scope>NUCLEOTIDE SEQUENCE [LARGE SCALE GENOMIC DNA]</scope>
    <source>
        <strain evidence="2 3">TC 32-1</strain>
    </source>
</reference>
<feature type="compositionally biased region" description="Basic residues" evidence="1">
    <location>
        <begin position="1"/>
        <end position="10"/>
    </location>
</feature>
<proteinExistence type="predicted"/>
<dbReference type="GeneID" id="20675242"/>
<dbReference type="EMBL" id="KI925459">
    <property type="protein sequence ID" value="ETW80222.1"/>
    <property type="molecule type" value="Genomic_DNA"/>
</dbReference>
<dbReference type="KEGG" id="hir:HETIRDRAFT_440263"/>
<dbReference type="AlphaFoldDB" id="W4K328"/>
<feature type="region of interest" description="Disordered" evidence="1">
    <location>
        <begin position="53"/>
        <end position="107"/>
    </location>
</feature>
<evidence type="ECO:0000313" key="2">
    <source>
        <dbReference type="EMBL" id="ETW80222.1"/>
    </source>
</evidence>
<dbReference type="RefSeq" id="XP_009547002.1">
    <property type="nucleotide sequence ID" value="XM_009548707.1"/>
</dbReference>
<dbReference type="HOGENOM" id="CLU_1855522_0_0_1"/>
<organism evidence="2 3">
    <name type="scientific">Heterobasidion irregulare (strain TC 32-1)</name>
    <dbReference type="NCBI Taxonomy" id="747525"/>
    <lineage>
        <taxon>Eukaryota</taxon>
        <taxon>Fungi</taxon>
        <taxon>Dikarya</taxon>
        <taxon>Basidiomycota</taxon>
        <taxon>Agaricomycotina</taxon>
        <taxon>Agaricomycetes</taxon>
        <taxon>Russulales</taxon>
        <taxon>Bondarzewiaceae</taxon>
        <taxon>Heterobasidion</taxon>
        <taxon>Heterobasidion annosum species complex</taxon>
    </lineage>
</organism>
<feature type="compositionally biased region" description="Polar residues" evidence="1">
    <location>
        <begin position="15"/>
        <end position="34"/>
    </location>
</feature>
<protein>
    <submittedName>
        <fullName evidence="2">Uncharacterized protein</fullName>
    </submittedName>
</protein>
<feature type="region of interest" description="Disordered" evidence="1">
    <location>
        <begin position="1"/>
        <end position="39"/>
    </location>
</feature>
<keyword evidence="3" id="KW-1185">Reference proteome</keyword>
<sequence length="138" mass="14940">MPGFLRWRHSRPSEAYSSSIESIQLDSHQSTPPQQCADAGPVQVAVLVAMPSAARPGSQFHDPSHPPSHRSSPSFSRDRARGTTRTLSVSSDDSLKHGKSVASHAGPFEWDDEVPVVEIGIVHIGVESPLSKQTHKQT</sequence>
<evidence type="ECO:0000256" key="1">
    <source>
        <dbReference type="SAM" id="MobiDB-lite"/>
    </source>
</evidence>
<feature type="compositionally biased region" description="Polar residues" evidence="1">
    <location>
        <begin position="83"/>
        <end position="92"/>
    </location>
</feature>
<dbReference type="InParanoid" id="W4K328"/>
<evidence type="ECO:0000313" key="3">
    <source>
        <dbReference type="Proteomes" id="UP000030671"/>
    </source>
</evidence>
<gene>
    <name evidence="2" type="ORF">HETIRDRAFT_440263</name>
</gene>
<dbReference type="Proteomes" id="UP000030671">
    <property type="component" value="Unassembled WGS sequence"/>
</dbReference>